<organism evidence="12 13">
    <name type="scientific">Necator americanus</name>
    <name type="common">Human hookworm</name>
    <dbReference type="NCBI Taxonomy" id="51031"/>
    <lineage>
        <taxon>Eukaryota</taxon>
        <taxon>Metazoa</taxon>
        <taxon>Ecdysozoa</taxon>
        <taxon>Nematoda</taxon>
        <taxon>Chromadorea</taxon>
        <taxon>Rhabditida</taxon>
        <taxon>Rhabditina</taxon>
        <taxon>Rhabditomorpha</taxon>
        <taxon>Strongyloidea</taxon>
        <taxon>Ancylostomatidae</taxon>
        <taxon>Bunostominae</taxon>
        <taxon>Necator</taxon>
    </lineage>
</organism>
<feature type="transmembrane region" description="Helical" evidence="10">
    <location>
        <begin position="81"/>
        <end position="102"/>
    </location>
</feature>
<evidence type="ECO:0000256" key="7">
    <source>
        <dbReference type="ARBA" id="ARBA00023170"/>
    </source>
</evidence>
<keyword evidence="9" id="KW-0807">Transducer</keyword>
<protein>
    <recommendedName>
        <fullName evidence="11">G-protein coupled receptors family 1 profile domain-containing protein</fullName>
    </recommendedName>
</protein>
<feature type="transmembrane region" description="Helical" evidence="10">
    <location>
        <begin position="114"/>
        <end position="137"/>
    </location>
</feature>
<dbReference type="Gene3D" id="1.20.1070.10">
    <property type="entry name" value="Rhodopsin 7-helix transmembrane proteins"/>
    <property type="match status" value="1"/>
</dbReference>
<comment type="subcellular location">
    <subcellularLocation>
        <location evidence="1">Cell membrane</location>
        <topology evidence="1">Multi-pass membrane protein</topology>
    </subcellularLocation>
</comment>
<keyword evidence="5" id="KW-0297">G-protein coupled receptor</keyword>
<keyword evidence="7" id="KW-0675">Receptor</keyword>
<proteinExistence type="predicted"/>
<name>A0ABR1BU55_NECAM</name>
<evidence type="ECO:0000256" key="9">
    <source>
        <dbReference type="ARBA" id="ARBA00023224"/>
    </source>
</evidence>
<feature type="transmembrane region" description="Helical" evidence="10">
    <location>
        <begin position="200"/>
        <end position="221"/>
    </location>
</feature>
<evidence type="ECO:0000313" key="12">
    <source>
        <dbReference type="EMBL" id="KAK6728624.1"/>
    </source>
</evidence>
<evidence type="ECO:0000313" key="13">
    <source>
        <dbReference type="Proteomes" id="UP001303046"/>
    </source>
</evidence>
<evidence type="ECO:0000256" key="2">
    <source>
        <dbReference type="ARBA" id="ARBA00022475"/>
    </source>
</evidence>
<comment type="caution">
    <text evidence="12">The sequence shown here is derived from an EMBL/GenBank/DDBJ whole genome shotgun (WGS) entry which is preliminary data.</text>
</comment>
<dbReference type="SUPFAM" id="SSF81321">
    <property type="entry name" value="Family A G protein-coupled receptor-like"/>
    <property type="match status" value="1"/>
</dbReference>
<evidence type="ECO:0000256" key="6">
    <source>
        <dbReference type="ARBA" id="ARBA00023136"/>
    </source>
</evidence>
<keyword evidence="13" id="KW-1185">Reference proteome</keyword>
<dbReference type="PANTHER" id="PTHR24246:SF27">
    <property type="entry name" value="ADENOSINE RECEPTOR, ISOFORM A"/>
    <property type="match status" value="1"/>
</dbReference>
<evidence type="ECO:0000256" key="3">
    <source>
        <dbReference type="ARBA" id="ARBA00022692"/>
    </source>
</evidence>
<gene>
    <name evidence="12" type="primary">Necator_chrI.g2084</name>
    <name evidence="12" type="ORF">RB195_005958</name>
</gene>
<dbReference type="Proteomes" id="UP001303046">
    <property type="component" value="Unassembled WGS sequence"/>
</dbReference>
<dbReference type="Pfam" id="PF00001">
    <property type="entry name" value="7tm_1"/>
    <property type="match status" value="1"/>
</dbReference>
<keyword evidence="6 10" id="KW-0472">Membrane</keyword>
<reference evidence="12 13" key="1">
    <citation type="submission" date="2023-08" db="EMBL/GenBank/DDBJ databases">
        <title>A Necator americanus chromosomal reference genome.</title>
        <authorList>
            <person name="Ilik V."/>
            <person name="Petrzelkova K.J."/>
            <person name="Pardy F."/>
            <person name="Fuh T."/>
            <person name="Niatou-Singa F.S."/>
            <person name="Gouil Q."/>
            <person name="Baker L."/>
            <person name="Ritchie M.E."/>
            <person name="Jex A.R."/>
            <person name="Gazzola D."/>
            <person name="Li H."/>
            <person name="Toshio Fujiwara R."/>
            <person name="Zhan B."/>
            <person name="Aroian R.V."/>
            <person name="Pafco B."/>
            <person name="Schwarz E.M."/>
        </authorList>
    </citation>
    <scope>NUCLEOTIDE SEQUENCE [LARGE SCALE GENOMIC DNA]</scope>
    <source>
        <strain evidence="12 13">Aroian</strain>
        <tissue evidence="12">Whole animal</tissue>
    </source>
</reference>
<keyword evidence="2" id="KW-1003">Cell membrane</keyword>
<sequence>MNSEVELTVTDEFSMCCQPLLSTFLRHKWRRLQYQEATRTHNRMDASNFSAEDFARWLRAGRAEIYENHAWDWEATARGFGISYVILGTLAICINSLLLCSLLARRRKAFSHAFYIMILDFTIIDTIKGISSILFAIKLLKTDLNSDQSLLSIRIDQYSGVLLRFTNLATILNLLCITLNEYVFICYPLRYSTLITRKRVVLLILCIWIVSSSMTFANMVAGLQNRSLWIDDECTFNANSTASCIHRLESSSSAHFVYYLGIVVFCVVCLAVTAYAYSILLRVVSGVVKAEIKQNAELEHLKDRSEDGERRLDNKHVLKRHKYVVVIGTVIGVYSVYLTAYATLQVLQLVNIAENSNGFRRRDLVNLKYICYLLISLHSLLQPLCYLRMREFRLLIRRTLCGRLRYDQQVTNEQYYTSNAQKEVIGKDYV</sequence>
<evidence type="ECO:0000256" key="4">
    <source>
        <dbReference type="ARBA" id="ARBA00022989"/>
    </source>
</evidence>
<accession>A0ABR1BU55</accession>
<keyword evidence="3 10" id="KW-0812">Transmembrane</keyword>
<dbReference type="InterPro" id="IPR017452">
    <property type="entry name" value="GPCR_Rhodpsn_7TM"/>
</dbReference>
<feature type="transmembrane region" description="Helical" evidence="10">
    <location>
        <begin position="323"/>
        <end position="347"/>
    </location>
</feature>
<feature type="transmembrane region" description="Helical" evidence="10">
    <location>
        <begin position="367"/>
        <end position="387"/>
    </location>
</feature>
<evidence type="ECO:0000259" key="11">
    <source>
        <dbReference type="PROSITE" id="PS50262"/>
    </source>
</evidence>
<evidence type="ECO:0000256" key="1">
    <source>
        <dbReference type="ARBA" id="ARBA00004651"/>
    </source>
</evidence>
<evidence type="ECO:0000256" key="5">
    <source>
        <dbReference type="ARBA" id="ARBA00023040"/>
    </source>
</evidence>
<dbReference type="InterPro" id="IPR000276">
    <property type="entry name" value="GPCR_Rhodpsn"/>
</dbReference>
<dbReference type="CDD" id="cd00637">
    <property type="entry name" value="7tm_classA_rhodopsin-like"/>
    <property type="match status" value="1"/>
</dbReference>
<feature type="domain" description="G-protein coupled receptors family 1 profile" evidence="11">
    <location>
        <begin position="94"/>
        <end position="386"/>
    </location>
</feature>
<feature type="transmembrane region" description="Helical" evidence="10">
    <location>
        <begin position="256"/>
        <end position="280"/>
    </location>
</feature>
<feature type="transmembrane region" description="Helical" evidence="10">
    <location>
        <begin position="157"/>
        <end position="179"/>
    </location>
</feature>
<dbReference type="PROSITE" id="PS50262">
    <property type="entry name" value="G_PROTEIN_RECEP_F1_2"/>
    <property type="match status" value="1"/>
</dbReference>
<keyword evidence="8" id="KW-0325">Glycoprotein</keyword>
<evidence type="ECO:0000256" key="10">
    <source>
        <dbReference type="SAM" id="Phobius"/>
    </source>
</evidence>
<evidence type="ECO:0000256" key="8">
    <source>
        <dbReference type="ARBA" id="ARBA00023180"/>
    </source>
</evidence>
<dbReference type="PANTHER" id="PTHR24246">
    <property type="entry name" value="OLFACTORY RECEPTOR AND ADENOSINE RECEPTOR"/>
    <property type="match status" value="1"/>
</dbReference>
<dbReference type="EMBL" id="JAVFWL010000001">
    <property type="protein sequence ID" value="KAK6728624.1"/>
    <property type="molecule type" value="Genomic_DNA"/>
</dbReference>
<keyword evidence="4 10" id="KW-1133">Transmembrane helix</keyword>